<dbReference type="Gene3D" id="3.30.365.10">
    <property type="entry name" value="Aldehyde oxidase/xanthine dehydrogenase, molybdopterin binding domain"/>
    <property type="match status" value="4"/>
</dbReference>
<dbReference type="PANTHER" id="PTHR47495">
    <property type="entry name" value="ALDEHYDE DEHYDROGENASE"/>
    <property type="match status" value="1"/>
</dbReference>
<dbReference type="Pfam" id="PF20256">
    <property type="entry name" value="MoCoBD_2"/>
    <property type="match status" value="2"/>
</dbReference>
<dbReference type="PROSITE" id="PS51318">
    <property type="entry name" value="TAT"/>
    <property type="match status" value="1"/>
</dbReference>
<dbReference type="InterPro" id="IPR037165">
    <property type="entry name" value="AldOxase/xan_DH_Mopterin-bd_sf"/>
</dbReference>
<evidence type="ECO:0000313" key="3">
    <source>
        <dbReference type="Proteomes" id="UP001177212"/>
    </source>
</evidence>
<dbReference type="Pfam" id="PF02738">
    <property type="entry name" value="MoCoBD_1"/>
    <property type="match status" value="1"/>
</dbReference>
<dbReference type="SUPFAM" id="SSF56003">
    <property type="entry name" value="Molybdenum cofactor-binding domain"/>
    <property type="match status" value="2"/>
</dbReference>
<accession>A0ABT9FF36</accession>
<feature type="domain" description="Aldehyde oxidase/xanthine dehydrogenase a/b hammerhead" evidence="1">
    <location>
        <begin position="217"/>
        <end position="303"/>
    </location>
</feature>
<dbReference type="SMART" id="SM01008">
    <property type="entry name" value="Ald_Xan_dh_C"/>
    <property type="match status" value="1"/>
</dbReference>
<comment type="caution">
    <text evidence="2">The sequence shown here is derived from an EMBL/GenBank/DDBJ whole genome shotgun (WGS) entry which is preliminary data.</text>
</comment>
<proteinExistence type="predicted"/>
<dbReference type="PIRSF" id="PIRSF036389">
    <property type="entry name" value="IOR_B"/>
    <property type="match status" value="1"/>
</dbReference>
<dbReference type="Gene3D" id="3.90.1170.50">
    <property type="entry name" value="Aldehyde oxidase/xanthine dehydrogenase, a/b hammerhead"/>
    <property type="match status" value="1"/>
</dbReference>
<dbReference type="EMBL" id="JAUYVT010000010">
    <property type="protein sequence ID" value="MDP2565361.1"/>
    <property type="molecule type" value="Genomic_DNA"/>
</dbReference>
<protein>
    <submittedName>
        <fullName evidence="2">Molybdopterin-dependent oxidoreductase</fullName>
    </submittedName>
</protein>
<dbReference type="InterPro" id="IPR052516">
    <property type="entry name" value="N-heterocyclic_Hydroxylase"/>
</dbReference>
<sequence>MKKLFQKNSETVNLNRRSFMIGSASAGLVMAFAPALLSGSLSAKESISQQAFSPTIWWTMDTNGGVEVSIAKAEMGQHIGTALARIVADELECDWDKVSITYVDTHEKWGYMVTGGSWSVFQSFKPLSQAGAAGRLALIDAGAKMLGVKPEQCIAQKGQIVAGGQSVSYADIVQKGEFNLTFTSEEVAKLPLKPANKRHLTGLNQDFKALDIPAKTNGTAVYGIDVEIEGMVYARPVIPPTRYGSKVTSVDDSGAKAIKGYRGFEILNDPSNTVEGWVVVLADNYHSAIKAVDALNVSYQVGKTANVSESDIQAQGKKLCDDSASGTLFVDEGNTPQVLADAKNTFDATYTTATASHYQLEPLNAIAEFKNGNWIVHTGNQWQSLTLPALAKALDIEQNKVIIRPYYLGGGFGRRLFGDWTVPAALTAKAIGKPVKLVFTREDDSLFDQSRSASTAKLTASFGEKGELSALEHAFAAGWPTKAMAPGFLAPGVDGNGKFDSFSASGADHWYSMSNHRARAINNELAQSTFTPGWLRSVGPGWIVWSLESFIDEIAHKQGIDPVKFRLSMLDGKGKQAGKAPESVGGARRLHDVLKKVSDKVSSIKLNENEGIGFSVSSGQERHMPAWIGTAAHVHVNKSDGKITLKKLYAVVDAGLIVHPDGAMAQLEGSLLWGASMALHESNSYKNGQVAATNFNTYLPLRMQDVPEMDIEFVQSDEFPVGLGEPGVIGVAPAIGNAIYNAVGVRLRDLPMKPSAVVKGLKA</sequence>
<dbReference type="InterPro" id="IPR008274">
    <property type="entry name" value="AldOxase/xan_DH_MoCoBD1"/>
</dbReference>
<dbReference type="InterPro" id="IPR012368">
    <property type="entry name" value="OxRdtase_Mopterin-bd_su_IorB"/>
</dbReference>
<dbReference type="InterPro" id="IPR000674">
    <property type="entry name" value="Ald_Oxase/Xan_DH_a/b"/>
</dbReference>
<evidence type="ECO:0000259" key="1">
    <source>
        <dbReference type="SMART" id="SM01008"/>
    </source>
</evidence>
<dbReference type="Proteomes" id="UP001177212">
    <property type="component" value="Unassembled WGS sequence"/>
</dbReference>
<organism evidence="2 3">
    <name type="scientific">Pseudoalteromonas marina</name>
    <dbReference type="NCBI Taxonomy" id="267375"/>
    <lineage>
        <taxon>Bacteria</taxon>
        <taxon>Pseudomonadati</taxon>
        <taxon>Pseudomonadota</taxon>
        <taxon>Gammaproteobacteria</taxon>
        <taxon>Alteromonadales</taxon>
        <taxon>Pseudoalteromonadaceae</taxon>
        <taxon>Pseudoalteromonas</taxon>
    </lineage>
</organism>
<dbReference type="InterPro" id="IPR036856">
    <property type="entry name" value="Ald_Oxase/Xan_DH_a/b_sf"/>
</dbReference>
<dbReference type="InterPro" id="IPR006311">
    <property type="entry name" value="TAT_signal"/>
</dbReference>
<keyword evidence="3" id="KW-1185">Reference proteome</keyword>
<dbReference type="InterPro" id="IPR046867">
    <property type="entry name" value="AldOxase/xan_DH_MoCoBD2"/>
</dbReference>
<reference evidence="2" key="1">
    <citation type="submission" date="2023-07" db="EMBL/GenBank/DDBJ databases">
        <title>Genome content predicts the carbon catabolic preferences of heterotrophic bacteria.</title>
        <authorList>
            <person name="Gralka M."/>
        </authorList>
    </citation>
    <scope>NUCLEOTIDE SEQUENCE</scope>
    <source>
        <strain evidence="2">4G09</strain>
    </source>
</reference>
<dbReference type="SUPFAM" id="SSF54665">
    <property type="entry name" value="CO dehydrogenase molybdoprotein N-domain-like"/>
    <property type="match status" value="1"/>
</dbReference>
<dbReference type="RefSeq" id="WP_305472251.1">
    <property type="nucleotide sequence ID" value="NZ_JAUYVT010000010.1"/>
</dbReference>
<evidence type="ECO:0000313" key="2">
    <source>
        <dbReference type="EMBL" id="MDP2565361.1"/>
    </source>
</evidence>
<dbReference type="PANTHER" id="PTHR47495:SF2">
    <property type="entry name" value="ALDEHYDE DEHYDROGENASE"/>
    <property type="match status" value="1"/>
</dbReference>
<name>A0ABT9FF36_9GAMM</name>
<gene>
    <name evidence="2" type="ORF">Q8W34_12020</name>
</gene>